<dbReference type="STRING" id="56458.SB85_00880"/>
<comment type="caution">
    <text evidence="2">The sequence shown here is derived from an EMBL/GenBank/DDBJ whole genome shotgun (WGS) entry which is preliminary data.</text>
</comment>
<protein>
    <submittedName>
        <fullName evidence="2">M23 family peptidase</fullName>
    </submittedName>
</protein>
<dbReference type="Pfam" id="PF01551">
    <property type="entry name" value="Peptidase_M23"/>
    <property type="match status" value="1"/>
</dbReference>
<dbReference type="PANTHER" id="PTHR21666:SF294">
    <property type="entry name" value="PEPTIDASE M23"/>
    <property type="match status" value="1"/>
</dbReference>
<name>A0A2P5Z8W5_9XANT</name>
<feature type="domain" description="M23ase beta-sheet core" evidence="1">
    <location>
        <begin position="198"/>
        <end position="296"/>
    </location>
</feature>
<dbReference type="EMBL" id="MDEK01000001">
    <property type="protein sequence ID" value="PPU85047.1"/>
    <property type="molecule type" value="Genomic_DNA"/>
</dbReference>
<evidence type="ECO:0000313" key="2">
    <source>
        <dbReference type="EMBL" id="PPU85047.1"/>
    </source>
</evidence>
<proteinExistence type="predicted"/>
<dbReference type="InterPro" id="IPR050570">
    <property type="entry name" value="Cell_wall_metabolism_enzyme"/>
</dbReference>
<dbReference type="CDD" id="cd12797">
    <property type="entry name" value="M23_peptidase"/>
    <property type="match status" value="1"/>
</dbReference>
<dbReference type="InterPro" id="IPR011055">
    <property type="entry name" value="Dup_hybrid_motif"/>
</dbReference>
<evidence type="ECO:0000259" key="1">
    <source>
        <dbReference type="Pfam" id="PF01551"/>
    </source>
</evidence>
<evidence type="ECO:0000313" key="3">
    <source>
        <dbReference type="Proteomes" id="UP000247346"/>
    </source>
</evidence>
<dbReference type="Gene3D" id="2.70.70.10">
    <property type="entry name" value="Glucose Permease (Domain IIA)"/>
    <property type="match status" value="1"/>
</dbReference>
<accession>A0A2P5Z8W5</accession>
<dbReference type="Proteomes" id="UP000247346">
    <property type="component" value="Unassembled WGS sequence"/>
</dbReference>
<sequence>MPAIFRNVNLFIRMKRYDFSIPGLGHTPLPPSLPLSVRRRSPRRWLAVVLSFALATGAPAQPLLRWNAPRLEPQPPPAWLQVITRDSGLREVALGNPLGGPVQIRLLGDRAGFTAVPALPLTVELAAGERRVVARLYPSGDLAETDAGDARLRIEAVPGSPRAHADAVLYALPFADRTVRIDQGFGGAFSHRDPANAYALDFALPEGTPVLAAREGVVMEVRDDFRESGTDPRLGQAANLVRVLHADGSMAIYAHLAAGGVQVRVGQAVRRGERLGLSGNTGLSSGPHLHFAVQLNRGLHLEAVPFRMAGPLGELRFAHPAPP</sequence>
<organism evidence="2 3">
    <name type="scientific">Xanthomonas sacchari</name>
    <dbReference type="NCBI Taxonomy" id="56458"/>
    <lineage>
        <taxon>Bacteria</taxon>
        <taxon>Pseudomonadati</taxon>
        <taxon>Pseudomonadota</taxon>
        <taxon>Gammaproteobacteria</taxon>
        <taxon>Lysobacterales</taxon>
        <taxon>Lysobacteraceae</taxon>
        <taxon>Xanthomonas</taxon>
    </lineage>
</organism>
<gene>
    <name evidence="2" type="ORF">XsacCFBP4641_00140</name>
</gene>
<dbReference type="SUPFAM" id="SSF51261">
    <property type="entry name" value="Duplicated hybrid motif"/>
    <property type="match status" value="1"/>
</dbReference>
<reference evidence="2 3" key="1">
    <citation type="submission" date="2016-08" db="EMBL/GenBank/DDBJ databases">
        <authorList>
            <person name="Seilhamer J.J."/>
        </authorList>
    </citation>
    <scope>NUCLEOTIDE SEQUENCE [LARGE SCALE GENOMIC DNA]</scope>
    <source>
        <strain evidence="2 3">CFBP4641</strain>
    </source>
</reference>
<dbReference type="OrthoDB" id="9809488at2"/>
<dbReference type="PANTHER" id="PTHR21666">
    <property type="entry name" value="PEPTIDASE-RELATED"/>
    <property type="match status" value="1"/>
</dbReference>
<dbReference type="InterPro" id="IPR016047">
    <property type="entry name" value="M23ase_b-sheet_dom"/>
</dbReference>
<dbReference type="GO" id="GO:0004222">
    <property type="term" value="F:metalloendopeptidase activity"/>
    <property type="evidence" value="ECO:0007669"/>
    <property type="project" value="TreeGrafter"/>
</dbReference>
<dbReference type="AlphaFoldDB" id="A0A2P5Z8W5"/>